<feature type="domain" description="CAP-associated" evidence="1">
    <location>
        <begin position="62"/>
        <end position="202"/>
    </location>
</feature>
<reference evidence="2 3" key="1">
    <citation type="journal article" date="2014" name="Int. J. Syst. Evol. Microbiol.">
        <title>Jeotgalibaca dankookensis gen. nov., sp. nov., a member of the family Carnobacteriaceae, isolated from seujeot (Korean traditional food).</title>
        <authorList>
            <person name="Lee D.G."/>
            <person name="Trujillo M.E."/>
            <person name="Kang H."/>
            <person name="Ahn T.Y."/>
        </authorList>
    </citation>
    <scope>NUCLEOTIDE SEQUENCE [LARGE SCALE GENOMIC DNA]</scope>
    <source>
        <strain evidence="2 3">EX-07</strain>
    </source>
</reference>
<dbReference type="Proteomes" id="UP000188993">
    <property type="component" value="Chromosome"/>
</dbReference>
<accession>A0A1S6IMY2</accession>
<dbReference type="InterPro" id="IPR029410">
    <property type="entry name" value="CAP_assoc"/>
</dbReference>
<keyword evidence="3" id="KW-1185">Reference proteome</keyword>
<dbReference type="EMBL" id="CP019728">
    <property type="protein sequence ID" value="AQS52908.1"/>
    <property type="molecule type" value="Genomic_DNA"/>
</dbReference>
<gene>
    <name evidence="2" type="ORF">BW727_100515</name>
</gene>
<evidence type="ECO:0000313" key="3">
    <source>
        <dbReference type="Proteomes" id="UP000188993"/>
    </source>
</evidence>
<evidence type="ECO:0000313" key="2">
    <source>
        <dbReference type="EMBL" id="AQS52908.1"/>
    </source>
</evidence>
<protein>
    <recommendedName>
        <fullName evidence="1">CAP-associated domain-containing protein</fullName>
    </recommendedName>
</protein>
<organism evidence="2 3">
    <name type="scientific">Jeotgalibaca dankookensis</name>
    <dbReference type="NCBI Taxonomy" id="708126"/>
    <lineage>
        <taxon>Bacteria</taxon>
        <taxon>Bacillati</taxon>
        <taxon>Bacillota</taxon>
        <taxon>Bacilli</taxon>
        <taxon>Lactobacillales</taxon>
        <taxon>Carnobacteriaceae</taxon>
        <taxon>Jeotgalibaca</taxon>
    </lineage>
</organism>
<dbReference type="RefSeq" id="WP_062467678.1">
    <property type="nucleotide sequence ID" value="NZ_BBYN01000001.1"/>
</dbReference>
<proteinExistence type="predicted"/>
<name>A0A1S6IMY2_9LACT</name>
<dbReference type="OrthoDB" id="9783944at2"/>
<sequence length="331" mass="38662">MLKRILFFVVLLLVGLYYGPIIYEVEREQEYITNIDNQEPFLFTENDTVYPLPANGYENYVGTNIDSYVERHGSPDKVIVDKESNRNWWSYHLHSDEFLQLEVVNKIIQSIFVMGNQVQTGTIHVGMTRENLHEETQLSDTFKFKVNSEAYQLNLTKAQKQRFPLVQFDNNTFAMIFFHPQLDNVYAIRYLSPRTLVRINYYETEGGEYLPLTYASSTIEALFPLYSLVMFQNIENENFEYEPRLRQFGEQVIETEGENRLTSHGLSSGSIAHYADAGKEVFYTTGNQIWDPPTRFGTFYNEIANHAIFRKTNKKTFAVKAVDNDLLFIFE</sequence>
<dbReference type="Pfam" id="PF14504">
    <property type="entry name" value="CAP_assoc_N"/>
    <property type="match status" value="1"/>
</dbReference>
<dbReference type="AlphaFoldDB" id="A0A1S6IMY2"/>
<dbReference type="InterPro" id="IPR035940">
    <property type="entry name" value="CAP_sf"/>
</dbReference>
<dbReference type="KEGG" id="jda:BW727_100515"/>
<dbReference type="STRING" id="708126.BW727_100515"/>
<evidence type="ECO:0000259" key="1">
    <source>
        <dbReference type="Pfam" id="PF14504"/>
    </source>
</evidence>
<dbReference type="Gene3D" id="3.40.33.10">
    <property type="entry name" value="CAP"/>
    <property type="match status" value="1"/>
</dbReference>